<dbReference type="STRING" id="76021.BS329_08045"/>
<dbReference type="InterPro" id="IPR036388">
    <property type="entry name" value="WH-like_DNA-bd_sf"/>
</dbReference>
<keyword evidence="2" id="KW-0804">Transcription</keyword>
<accession>A0A1R0KYQ0</accession>
<dbReference type="SMART" id="SM01012">
    <property type="entry name" value="ANTAR"/>
    <property type="match status" value="1"/>
</dbReference>
<dbReference type="RefSeq" id="WP_076157429.1">
    <property type="nucleotide sequence ID" value="NZ_JBEZVB010000002.1"/>
</dbReference>
<keyword evidence="1" id="KW-0805">Transcription regulation</keyword>
<reference evidence="4 5" key="1">
    <citation type="submission" date="2016-01" db="EMBL/GenBank/DDBJ databases">
        <title>Amycolatopsis coloradensis genome sequencing and assembly.</title>
        <authorList>
            <person name="Mayilraj S."/>
        </authorList>
    </citation>
    <scope>NUCLEOTIDE SEQUENCE [LARGE SCALE GENOMIC DNA]</scope>
    <source>
        <strain evidence="4 5">DSM 44225</strain>
    </source>
</reference>
<comment type="caution">
    <text evidence="4">The sequence shown here is derived from an EMBL/GenBank/DDBJ whole genome shotgun (WGS) entry which is preliminary data.</text>
</comment>
<organism evidence="4 5">
    <name type="scientific">Amycolatopsis coloradensis</name>
    <dbReference type="NCBI Taxonomy" id="76021"/>
    <lineage>
        <taxon>Bacteria</taxon>
        <taxon>Bacillati</taxon>
        <taxon>Actinomycetota</taxon>
        <taxon>Actinomycetes</taxon>
        <taxon>Pseudonocardiales</taxon>
        <taxon>Pseudonocardiaceae</taxon>
        <taxon>Amycolatopsis</taxon>
    </lineage>
</organism>
<dbReference type="InterPro" id="IPR005561">
    <property type="entry name" value="ANTAR"/>
</dbReference>
<evidence type="ECO:0000259" key="3">
    <source>
        <dbReference type="SMART" id="SM01012"/>
    </source>
</evidence>
<evidence type="ECO:0000313" key="5">
    <source>
        <dbReference type="Proteomes" id="UP000187486"/>
    </source>
</evidence>
<feature type="domain" description="ANTAR" evidence="3">
    <location>
        <begin position="152"/>
        <end position="227"/>
    </location>
</feature>
<dbReference type="Proteomes" id="UP000187486">
    <property type="component" value="Unassembled WGS sequence"/>
</dbReference>
<dbReference type="Gene3D" id="3.30.450.40">
    <property type="match status" value="1"/>
</dbReference>
<dbReference type="SUPFAM" id="SSF55781">
    <property type="entry name" value="GAF domain-like"/>
    <property type="match status" value="1"/>
</dbReference>
<evidence type="ECO:0000256" key="1">
    <source>
        <dbReference type="ARBA" id="ARBA00023015"/>
    </source>
</evidence>
<gene>
    <name evidence="4" type="ORF">BS329_08045</name>
</gene>
<sequence length="238" mass="25280">MDGRRRERLWRLVTERVADRDPDTGWVGVVCAVAVGELDVDGSAVSLRLRDNDQELVAADGPWATSLEELQYTVGEGPGVEAFTAGDPVLVDELVTGEQRWPGFADGAAASGVGAAFAFPLGVGALRLGTLDLYRREPGTLGQEGLGDALALATIATTALLTDSNGGGGPHAQWARHDVAGHYDDVNVATGMLATELRISLENALLRLRAHAFSHRLPVTEVARAVLNRQLRLDAPQE</sequence>
<evidence type="ECO:0000256" key="2">
    <source>
        <dbReference type="ARBA" id="ARBA00023163"/>
    </source>
</evidence>
<name>A0A1R0KYQ0_9PSEU</name>
<dbReference type="InterPro" id="IPR029016">
    <property type="entry name" value="GAF-like_dom_sf"/>
</dbReference>
<keyword evidence="5" id="KW-1185">Reference proteome</keyword>
<evidence type="ECO:0000313" key="4">
    <source>
        <dbReference type="EMBL" id="OLZ54471.1"/>
    </source>
</evidence>
<dbReference type="EMBL" id="MQUQ01000004">
    <property type="protein sequence ID" value="OLZ54471.1"/>
    <property type="molecule type" value="Genomic_DNA"/>
</dbReference>
<protein>
    <recommendedName>
        <fullName evidence="3">ANTAR domain-containing protein</fullName>
    </recommendedName>
</protein>
<dbReference type="Gene3D" id="1.10.10.10">
    <property type="entry name" value="Winged helix-like DNA-binding domain superfamily/Winged helix DNA-binding domain"/>
    <property type="match status" value="1"/>
</dbReference>
<dbReference type="OrthoDB" id="7466251at2"/>
<dbReference type="GO" id="GO:0003723">
    <property type="term" value="F:RNA binding"/>
    <property type="evidence" value="ECO:0007669"/>
    <property type="project" value="InterPro"/>
</dbReference>
<dbReference type="AlphaFoldDB" id="A0A1R0KYQ0"/>
<proteinExistence type="predicted"/>